<dbReference type="EMBL" id="JAIWYP010000009">
    <property type="protein sequence ID" value="KAH3775069.1"/>
    <property type="molecule type" value="Genomic_DNA"/>
</dbReference>
<feature type="transmembrane region" description="Helical" evidence="4">
    <location>
        <begin position="217"/>
        <end position="244"/>
    </location>
</feature>
<dbReference type="CDD" id="cd00112">
    <property type="entry name" value="LDLa"/>
    <property type="match status" value="1"/>
</dbReference>
<evidence type="ECO:0008006" key="7">
    <source>
        <dbReference type="Google" id="ProtNLM"/>
    </source>
</evidence>
<proteinExistence type="predicted"/>
<evidence type="ECO:0000256" key="1">
    <source>
        <dbReference type="ARBA" id="ARBA00023157"/>
    </source>
</evidence>
<feature type="disulfide bond" evidence="2">
    <location>
        <begin position="165"/>
        <end position="177"/>
    </location>
</feature>
<dbReference type="PROSITE" id="PS50068">
    <property type="entry name" value="LDLRA_2"/>
    <property type="match status" value="1"/>
</dbReference>
<sequence>MVHTTLMDIKTIKMHERCGEKINFRYESIFTVKIEFVSSAIIPRKETTTKDVNTYHGKDDIGICDIYIESWDFQNHLMLQFEELNFGPAGHLSESYLEIADGPSGHGNSLAGLPRMVYSRHAGKAISGSYVASDKHVTIRYHRNGSIHDSIELLATVVAFKDGPCRSYEFECWNAHCIMRDLVCNGHNPCGDHSDCLTTRQPAGVAAADNVVANDNVLLAVVVAGVPTAIVLVVGVLVICRYYVINDKRPRLAHQHEYLGVDSTPQPTSNREDTPQACNERTSSQIDAERRFSPPSYSTLPALQQISVPESCSDNNSTLSQDCVSAECFDHDETKPPSYACVLLHREDYHVSKTSLPESLGLWVSQYRE</sequence>
<name>A0A9D4IJ81_DREPO</name>
<organism evidence="5 6">
    <name type="scientific">Dreissena polymorpha</name>
    <name type="common">Zebra mussel</name>
    <name type="synonym">Mytilus polymorpha</name>
    <dbReference type="NCBI Taxonomy" id="45954"/>
    <lineage>
        <taxon>Eukaryota</taxon>
        <taxon>Metazoa</taxon>
        <taxon>Spiralia</taxon>
        <taxon>Lophotrochozoa</taxon>
        <taxon>Mollusca</taxon>
        <taxon>Bivalvia</taxon>
        <taxon>Autobranchia</taxon>
        <taxon>Heteroconchia</taxon>
        <taxon>Euheterodonta</taxon>
        <taxon>Imparidentia</taxon>
        <taxon>Neoheterodontei</taxon>
        <taxon>Myida</taxon>
        <taxon>Dreissenoidea</taxon>
        <taxon>Dreissenidae</taxon>
        <taxon>Dreissena</taxon>
    </lineage>
</organism>
<dbReference type="PANTHER" id="PTHR24652:SF69">
    <property type="entry name" value="CUB DOMAIN-CONTAINING PROTEIN"/>
    <property type="match status" value="1"/>
</dbReference>
<dbReference type="Gene3D" id="4.10.400.10">
    <property type="entry name" value="Low-density Lipoprotein Receptor"/>
    <property type="match status" value="1"/>
</dbReference>
<dbReference type="Proteomes" id="UP000828390">
    <property type="component" value="Unassembled WGS sequence"/>
</dbReference>
<evidence type="ECO:0000313" key="5">
    <source>
        <dbReference type="EMBL" id="KAH3775069.1"/>
    </source>
</evidence>
<dbReference type="InterPro" id="IPR036055">
    <property type="entry name" value="LDL_receptor-like_sf"/>
</dbReference>
<dbReference type="SMART" id="SM00192">
    <property type="entry name" value="LDLa"/>
    <property type="match status" value="1"/>
</dbReference>
<feature type="compositionally biased region" description="Polar residues" evidence="3">
    <location>
        <begin position="276"/>
        <end position="286"/>
    </location>
</feature>
<dbReference type="SUPFAM" id="SSF57424">
    <property type="entry name" value="LDL receptor-like module"/>
    <property type="match status" value="1"/>
</dbReference>
<reference evidence="5" key="1">
    <citation type="journal article" date="2019" name="bioRxiv">
        <title>The Genome of the Zebra Mussel, Dreissena polymorpha: A Resource for Invasive Species Research.</title>
        <authorList>
            <person name="McCartney M.A."/>
            <person name="Auch B."/>
            <person name="Kono T."/>
            <person name="Mallez S."/>
            <person name="Zhang Y."/>
            <person name="Obille A."/>
            <person name="Becker A."/>
            <person name="Abrahante J.E."/>
            <person name="Garbe J."/>
            <person name="Badalamenti J.P."/>
            <person name="Herman A."/>
            <person name="Mangelson H."/>
            <person name="Liachko I."/>
            <person name="Sullivan S."/>
            <person name="Sone E.D."/>
            <person name="Koren S."/>
            <person name="Silverstein K.A.T."/>
            <person name="Beckman K.B."/>
            <person name="Gohl D.M."/>
        </authorList>
    </citation>
    <scope>NUCLEOTIDE SEQUENCE</scope>
    <source>
        <strain evidence="5">Duluth1</strain>
        <tissue evidence="5">Whole animal</tissue>
    </source>
</reference>
<accession>A0A9D4IJ81</accession>
<reference evidence="5" key="2">
    <citation type="submission" date="2020-11" db="EMBL/GenBank/DDBJ databases">
        <authorList>
            <person name="McCartney M.A."/>
            <person name="Auch B."/>
            <person name="Kono T."/>
            <person name="Mallez S."/>
            <person name="Becker A."/>
            <person name="Gohl D.M."/>
            <person name="Silverstein K.A.T."/>
            <person name="Koren S."/>
            <person name="Bechman K.B."/>
            <person name="Herman A."/>
            <person name="Abrahante J.E."/>
            <person name="Garbe J."/>
        </authorList>
    </citation>
    <scope>NUCLEOTIDE SEQUENCE</scope>
    <source>
        <strain evidence="5">Duluth1</strain>
        <tissue evidence="5">Whole animal</tissue>
    </source>
</reference>
<feature type="disulfide bond" evidence="2">
    <location>
        <begin position="172"/>
        <end position="190"/>
    </location>
</feature>
<evidence type="ECO:0000256" key="3">
    <source>
        <dbReference type="SAM" id="MobiDB-lite"/>
    </source>
</evidence>
<dbReference type="InterPro" id="IPR042333">
    <property type="entry name" value="LRAD2/Mig-13-like"/>
</dbReference>
<keyword evidence="6" id="KW-1185">Reference proteome</keyword>
<keyword evidence="4" id="KW-0812">Transmembrane</keyword>
<gene>
    <name evidence="5" type="ORF">DPMN_176465</name>
</gene>
<dbReference type="Pfam" id="PF00057">
    <property type="entry name" value="Ldl_recept_a"/>
    <property type="match status" value="1"/>
</dbReference>
<evidence type="ECO:0000256" key="2">
    <source>
        <dbReference type="PROSITE-ProRule" id="PRU00124"/>
    </source>
</evidence>
<dbReference type="PANTHER" id="PTHR24652">
    <property type="entry name" value="LOW-DENSITY LIPOPROTEIN RECEPTOR CLASS A DOMAIN-CONTAINING PROTEIN 2"/>
    <property type="match status" value="1"/>
</dbReference>
<keyword evidence="4" id="KW-0472">Membrane</keyword>
<comment type="caution">
    <text evidence="5">The sequence shown here is derived from an EMBL/GenBank/DDBJ whole genome shotgun (WGS) entry which is preliminary data.</text>
</comment>
<dbReference type="InterPro" id="IPR002172">
    <property type="entry name" value="LDrepeatLR_classA_rpt"/>
</dbReference>
<dbReference type="AlphaFoldDB" id="A0A9D4IJ81"/>
<protein>
    <recommendedName>
        <fullName evidence="7">CUB domain-containing protein</fullName>
    </recommendedName>
</protein>
<keyword evidence="1 2" id="KW-1015">Disulfide bond</keyword>
<evidence type="ECO:0000313" key="6">
    <source>
        <dbReference type="Proteomes" id="UP000828390"/>
    </source>
</evidence>
<feature type="region of interest" description="Disordered" evidence="3">
    <location>
        <begin position="258"/>
        <end position="291"/>
    </location>
</feature>
<keyword evidence="4" id="KW-1133">Transmembrane helix</keyword>
<evidence type="ECO:0000256" key="4">
    <source>
        <dbReference type="SAM" id="Phobius"/>
    </source>
</evidence>
<comment type="caution">
    <text evidence="2">Lacks conserved residue(s) required for the propagation of feature annotation.</text>
</comment>